<dbReference type="PaxDb" id="284590-Q6CTY6"/>
<evidence type="ECO:0000256" key="2">
    <source>
        <dbReference type="ARBA" id="ARBA00022980"/>
    </source>
</evidence>
<evidence type="ECO:0000256" key="4">
    <source>
        <dbReference type="SAM" id="MobiDB-lite"/>
    </source>
</evidence>
<protein>
    <submittedName>
        <fullName evidence="6">KLLA0C09064p</fullName>
    </submittedName>
</protein>
<feature type="compositionally biased region" description="Basic and acidic residues" evidence="4">
    <location>
        <begin position="93"/>
        <end position="112"/>
    </location>
</feature>
<dbReference type="InParanoid" id="Q6CTY6"/>
<dbReference type="Gene3D" id="3.40.5.10">
    <property type="entry name" value="Ribosomal protein L9, N-terminal domain"/>
    <property type="match status" value="1"/>
</dbReference>
<comment type="similarity">
    <text evidence="1">Belongs to the bacterial ribosomal protein bL9 family.</text>
</comment>
<evidence type="ECO:0000259" key="5">
    <source>
        <dbReference type="Pfam" id="PF01281"/>
    </source>
</evidence>
<keyword evidence="7" id="KW-1185">Reference proteome</keyword>
<dbReference type="GO" id="GO:1990904">
    <property type="term" value="C:ribonucleoprotein complex"/>
    <property type="evidence" value="ECO:0007669"/>
    <property type="project" value="UniProtKB-KW"/>
</dbReference>
<proteinExistence type="inferred from homology"/>
<evidence type="ECO:0000256" key="3">
    <source>
        <dbReference type="ARBA" id="ARBA00023274"/>
    </source>
</evidence>
<feature type="region of interest" description="Disordered" evidence="4">
    <location>
        <begin position="93"/>
        <end position="119"/>
    </location>
</feature>
<dbReference type="OMA" id="NYNGARY"/>
<organism evidence="6 7">
    <name type="scientific">Kluyveromyces lactis (strain ATCC 8585 / CBS 2359 / DSM 70799 / NBRC 1267 / NRRL Y-1140 / WM37)</name>
    <name type="common">Yeast</name>
    <name type="synonym">Candida sphaerica</name>
    <dbReference type="NCBI Taxonomy" id="284590"/>
    <lineage>
        <taxon>Eukaryota</taxon>
        <taxon>Fungi</taxon>
        <taxon>Dikarya</taxon>
        <taxon>Ascomycota</taxon>
        <taxon>Saccharomycotina</taxon>
        <taxon>Saccharomycetes</taxon>
        <taxon>Saccharomycetales</taxon>
        <taxon>Saccharomycetaceae</taxon>
        <taxon>Kluyveromyces</taxon>
    </lineage>
</organism>
<gene>
    <name evidence="6" type="ORF">KLLA0_C09064g</name>
</gene>
<keyword evidence="2" id="KW-0689">Ribosomal protein</keyword>
<dbReference type="EMBL" id="CR382123">
    <property type="protein sequence ID" value="CAH01454.1"/>
    <property type="molecule type" value="Genomic_DNA"/>
</dbReference>
<evidence type="ECO:0000313" key="7">
    <source>
        <dbReference type="Proteomes" id="UP000000598"/>
    </source>
</evidence>
<dbReference type="HOGENOM" id="CLU_1846247_0_0_1"/>
<dbReference type="Pfam" id="PF01281">
    <property type="entry name" value="Ribosomal_L9_N"/>
    <property type="match status" value="1"/>
</dbReference>
<dbReference type="AlphaFoldDB" id="Q6CTY6"/>
<dbReference type="KEGG" id="kla:KLLA0_C09064g"/>
<dbReference type="eggNOG" id="ENOG502S54F">
    <property type="taxonomic scope" value="Eukaryota"/>
</dbReference>
<dbReference type="InterPro" id="IPR036935">
    <property type="entry name" value="Ribosomal_bL9_N_sf"/>
</dbReference>
<name>Q6CTY6_KLULA</name>
<sequence>MFRPTSSCLSALTKRTKRVQVQLLKDFPQFQFHTGEVVNVKPSLMRNFLHNYNGARYILKETDIDQALLTSAKRSRASAAALLKTTESTVKKTEQNVKKAKQVSKEENKTPETPKSALNEEITIENVKIPGLDL</sequence>
<dbReference type="Proteomes" id="UP000000598">
    <property type="component" value="Chromosome C"/>
</dbReference>
<dbReference type="STRING" id="284590.Q6CTY6"/>
<reference evidence="6 7" key="1">
    <citation type="journal article" date="2004" name="Nature">
        <title>Genome evolution in yeasts.</title>
        <authorList>
            <consortium name="Genolevures"/>
            <person name="Dujon B."/>
            <person name="Sherman D."/>
            <person name="Fischer G."/>
            <person name="Durrens P."/>
            <person name="Casaregola S."/>
            <person name="Lafontaine I."/>
            <person name="de Montigny J."/>
            <person name="Marck C."/>
            <person name="Neuveglise C."/>
            <person name="Talla E."/>
            <person name="Goffard N."/>
            <person name="Frangeul L."/>
            <person name="Aigle M."/>
            <person name="Anthouard V."/>
            <person name="Babour A."/>
            <person name="Barbe V."/>
            <person name="Barnay S."/>
            <person name="Blanchin S."/>
            <person name="Beckerich J.M."/>
            <person name="Beyne E."/>
            <person name="Bleykasten C."/>
            <person name="Boisrame A."/>
            <person name="Boyer J."/>
            <person name="Cattolico L."/>
            <person name="Confanioleri F."/>
            <person name="de Daruvar A."/>
            <person name="Despons L."/>
            <person name="Fabre E."/>
            <person name="Fairhead C."/>
            <person name="Ferry-Dumazet H."/>
            <person name="Groppi A."/>
            <person name="Hantraye F."/>
            <person name="Hennequin C."/>
            <person name="Jauniaux N."/>
            <person name="Joyet P."/>
            <person name="Kachouri R."/>
            <person name="Kerrest A."/>
            <person name="Koszul R."/>
            <person name="Lemaire M."/>
            <person name="Lesur I."/>
            <person name="Ma L."/>
            <person name="Muller H."/>
            <person name="Nicaud J.M."/>
            <person name="Nikolski M."/>
            <person name="Oztas S."/>
            <person name="Ozier-Kalogeropoulos O."/>
            <person name="Pellenz S."/>
            <person name="Potier S."/>
            <person name="Richard G.F."/>
            <person name="Straub M.L."/>
            <person name="Suleau A."/>
            <person name="Swennene D."/>
            <person name="Tekaia F."/>
            <person name="Wesolowski-Louvel M."/>
            <person name="Westhof E."/>
            <person name="Wirth B."/>
            <person name="Zeniou-Meyer M."/>
            <person name="Zivanovic I."/>
            <person name="Bolotin-Fukuhara M."/>
            <person name="Thierry A."/>
            <person name="Bouchier C."/>
            <person name="Caudron B."/>
            <person name="Scarpelli C."/>
            <person name="Gaillardin C."/>
            <person name="Weissenbach J."/>
            <person name="Wincker P."/>
            <person name="Souciet J.L."/>
        </authorList>
    </citation>
    <scope>NUCLEOTIDE SEQUENCE [LARGE SCALE GENOMIC DNA]</scope>
    <source>
        <strain evidence="7">ATCC 8585 / CBS 2359 / DSM 70799 / NBRC 1267 / NRRL Y-1140 / WM37</strain>
    </source>
</reference>
<evidence type="ECO:0000313" key="6">
    <source>
        <dbReference type="EMBL" id="CAH01454.1"/>
    </source>
</evidence>
<feature type="domain" description="Ribosomal protein L9" evidence="5">
    <location>
        <begin position="19"/>
        <end position="57"/>
    </location>
</feature>
<evidence type="ECO:0000256" key="1">
    <source>
        <dbReference type="ARBA" id="ARBA00010605"/>
    </source>
</evidence>
<accession>Q6CTY6</accession>
<keyword evidence="3" id="KW-0687">Ribonucleoprotein</keyword>
<dbReference type="FunCoup" id="Q6CTY6">
    <property type="interactions" value="146"/>
</dbReference>
<dbReference type="GO" id="GO:0005840">
    <property type="term" value="C:ribosome"/>
    <property type="evidence" value="ECO:0007669"/>
    <property type="project" value="UniProtKB-KW"/>
</dbReference>
<dbReference type="InterPro" id="IPR020070">
    <property type="entry name" value="Ribosomal_bL9_N"/>
</dbReference>